<dbReference type="AlphaFoldDB" id="A0A2S0MI66"/>
<evidence type="ECO:0000256" key="1">
    <source>
        <dbReference type="SAM" id="Phobius"/>
    </source>
</evidence>
<keyword evidence="1" id="KW-0472">Membrane</keyword>
<feature type="transmembrane region" description="Helical" evidence="1">
    <location>
        <begin position="12"/>
        <end position="30"/>
    </location>
</feature>
<keyword evidence="1" id="KW-0812">Transmembrane</keyword>
<keyword evidence="3" id="KW-1185">Reference proteome</keyword>
<dbReference type="RefSeq" id="WP_106703999.1">
    <property type="nucleotide sequence ID" value="NZ_CP027666.1"/>
</dbReference>
<organism evidence="2 3">
    <name type="scientific">Ottowia oryzae</name>
    <dbReference type="NCBI Taxonomy" id="2109914"/>
    <lineage>
        <taxon>Bacteria</taxon>
        <taxon>Pseudomonadati</taxon>
        <taxon>Pseudomonadota</taxon>
        <taxon>Betaproteobacteria</taxon>
        <taxon>Burkholderiales</taxon>
        <taxon>Comamonadaceae</taxon>
        <taxon>Ottowia</taxon>
    </lineage>
</organism>
<feature type="transmembrane region" description="Helical" evidence="1">
    <location>
        <begin position="42"/>
        <end position="60"/>
    </location>
</feature>
<sequence>MSPLLLEGLTDAAGFVLGGLVGFGVARLLGFDLFAQGYGDGSVIAIVAVGLGAGMGRAWARRWRMRRQAQDKPTLKG</sequence>
<proteinExistence type="predicted"/>
<dbReference type="KEGG" id="otk:C6570_15395"/>
<keyword evidence="1" id="KW-1133">Transmembrane helix</keyword>
<protein>
    <submittedName>
        <fullName evidence="2">Uncharacterized protein</fullName>
    </submittedName>
</protein>
<dbReference type="EMBL" id="CP027666">
    <property type="protein sequence ID" value="AVO35451.1"/>
    <property type="molecule type" value="Genomic_DNA"/>
</dbReference>
<reference evidence="2 3" key="1">
    <citation type="submission" date="2018-03" db="EMBL/GenBank/DDBJ databases">
        <title>Genome sequencing of Ottowia sp.</title>
        <authorList>
            <person name="Kim S.-J."/>
            <person name="Heo J."/>
            <person name="Kwon S.-W."/>
        </authorList>
    </citation>
    <scope>NUCLEOTIDE SEQUENCE [LARGE SCALE GENOMIC DNA]</scope>
    <source>
        <strain evidence="2 3">KADR8-3</strain>
    </source>
</reference>
<evidence type="ECO:0000313" key="2">
    <source>
        <dbReference type="EMBL" id="AVO35451.1"/>
    </source>
</evidence>
<name>A0A2S0MI66_9BURK</name>
<accession>A0A2S0MI66</accession>
<gene>
    <name evidence="2" type="ORF">C6570_15395</name>
</gene>
<dbReference type="Proteomes" id="UP000239709">
    <property type="component" value="Chromosome"/>
</dbReference>
<evidence type="ECO:0000313" key="3">
    <source>
        <dbReference type="Proteomes" id="UP000239709"/>
    </source>
</evidence>